<reference evidence="2" key="2">
    <citation type="submission" date="2025-08" db="UniProtKB">
        <authorList>
            <consortium name="Ensembl"/>
        </authorList>
    </citation>
    <scope>IDENTIFICATION</scope>
</reference>
<accession>H2YV92</accession>
<keyword evidence="3" id="KW-1185">Reference proteome</keyword>
<evidence type="ECO:0000313" key="2">
    <source>
        <dbReference type="Ensembl" id="ENSCSAVP00000009252.1"/>
    </source>
</evidence>
<dbReference type="GeneTree" id="ENSGT00940000162717"/>
<reference evidence="2" key="3">
    <citation type="submission" date="2025-09" db="UniProtKB">
        <authorList>
            <consortium name="Ensembl"/>
        </authorList>
    </citation>
    <scope>IDENTIFICATION</scope>
</reference>
<dbReference type="AlphaFoldDB" id="H2YV92"/>
<reference evidence="3" key="1">
    <citation type="submission" date="2003-08" db="EMBL/GenBank/DDBJ databases">
        <authorList>
            <person name="Birren B."/>
            <person name="Nusbaum C."/>
            <person name="Abebe A."/>
            <person name="Abouelleil A."/>
            <person name="Adekoya E."/>
            <person name="Ait-zahra M."/>
            <person name="Allen N."/>
            <person name="Allen T."/>
            <person name="An P."/>
            <person name="Anderson M."/>
            <person name="Anderson S."/>
            <person name="Arachchi H."/>
            <person name="Armbruster J."/>
            <person name="Bachantsang P."/>
            <person name="Baldwin J."/>
            <person name="Barry A."/>
            <person name="Bayul T."/>
            <person name="Blitshsteyn B."/>
            <person name="Bloom T."/>
            <person name="Blye J."/>
            <person name="Boguslavskiy L."/>
            <person name="Borowsky M."/>
            <person name="Boukhgalter B."/>
            <person name="Brunache A."/>
            <person name="Butler J."/>
            <person name="Calixte N."/>
            <person name="Calvo S."/>
            <person name="Camarata J."/>
            <person name="Campo K."/>
            <person name="Chang J."/>
            <person name="Cheshatsang Y."/>
            <person name="Citroen M."/>
            <person name="Collymore A."/>
            <person name="Considine T."/>
            <person name="Cook A."/>
            <person name="Cooke P."/>
            <person name="Corum B."/>
            <person name="Cuomo C."/>
            <person name="David R."/>
            <person name="Dawoe T."/>
            <person name="Degray S."/>
            <person name="Dodge S."/>
            <person name="Dooley K."/>
            <person name="Dorje P."/>
            <person name="Dorjee K."/>
            <person name="Dorris L."/>
            <person name="Duffey N."/>
            <person name="Dupes A."/>
            <person name="Elkins T."/>
            <person name="Engels R."/>
            <person name="Erickson J."/>
            <person name="Farina A."/>
            <person name="Faro S."/>
            <person name="Ferreira P."/>
            <person name="Fischer H."/>
            <person name="Fitzgerald M."/>
            <person name="Foley K."/>
            <person name="Gage D."/>
            <person name="Galagan J."/>
            <person name="Gearin G."/>
            <person name="Gnerre S."/>
            <person name="Gnirke A."/>
            <person name="Goyette A."/>
            <person name="Graham J."/>
            <person name="Grandbois E."/>
            <person name="Gyaltsen K."/>
            <person name="Hafez N."/>
            <person name="Hagopian D."/>
            <person name="Hagos B."/>
            <person name="Hall J."/>
            <person name="Hatcher B."/>
            <person name="Heller A."/>
            <person name="Higgins H."/>
            <person name="Honan T."/>
            <person name="Horn A."/>
            <person name="Houde N."/>
            <person name="Hughes L."/>
            <person name="Hulme W."/>
            <person name="Husby E."/>
            <person name="Iliev I."/>
            <person name="Jaffe D."/>
            <person name="Jones C."/>
            <person name="Kamal M."/>
            <person name="Kamat A."/>
            <person name="Kamvysselis M."/>
            <person name="Karlsson E."/>
            <person name="Kells C."/>
            <person name="Kieu A."/>
            <person name="Kisner P."/>
            <person name="Kodira C."/>
            <person name="Kulbokas E."/>
            <person name="Labutti K."/>
            <person name="Lama D."/>
            <person name="Landers T."/>
            <person name="Leger J."/>
            <person name="Levine S."/>
            <person name="Lewis D."/>
            <person name="Lewis T."/>
            <person name="Lindblad-toh K."/>
            <person name="Liu X."/>
            <person name="Lokyitsang T."/>
            <person name="Lokyitsang Y."/>
            <person name="Lucien O."/>
            <person name="Lui A."/>
            <person name="Ma L.J."/>
            <person name="Mabbitt R."/>
            <person name="Macdonald J."/>
            <person name="Maclean C."/>
            <person name="Major J."/>
            <person name="Manning J."/>
            <person name="Marabella R."/>
            <person name="Maru K."/>
            <person name="Matthews C."/>
            <person name="Mauceli E."/>
            <person name="Mccarthy M."/>
            <person name="Mcdonough S."/>
            <person name="Mcghee T."/>
            <person name="Meldrim J."/>
            <person name="Meneus L."/>
            <person name="Mesirov J."/>
            <person name="Mihalev A."/>
            <person name="Mihova T."/>
            <person name="Mikkelsen T."/>
            <person name="Mlenga V."/>
            <person name="Moru K."/>
            <person name="Mozes J."/>
            <person name="Mulrain L."/>
            <person name="Munson G."/>
            <person name="Naylor J."/>
            <person name="Newes C."/>
            <person name="Nguyen C."/>
            <person name="Nguyen N."/>
            <person name="Nguyen T."/>
            <person name="Nicol R."/>
            <person name="Nielsen C."/>
            <person name="Nizzari M."/>
            <person name="Norbu C."/>
            <person name="Norbu N."/>
            <person name="O'donnell P."/>
            <person name="Okoawo O."/>
            <person name="O'leary S."/>
            <person name="Omotosho B."/>
            <person name="O'neill K."/>
            <person name="Osman S."/>
            <person name="Parker S."/>
            <person name="Perrin D."/>
            <person name="Phunkhang P."/>
            <person name="Piqani B."/>
            <person name="Purcell S."/>
            <person name="Rachupka T."/>
            <person name="Ramasamy U."/>
            <person name="Rameau R."/>
            <person name="Ray V."/>
            <person name="Raymond C."/>
            <person name="Retta R."/>
            <person name="Richardson S."/>
            <person name="Rise C."/>
            <person name="Rodriguez J."/>
            <person name="Rogers J."/>
            <person name="Rogov P."/>
            <person name="Rutman M."/>
            <person name="Schupbach R."/>
            <person name="Seaman C."/>
            <person name="Settipalli S."/>
            <person name="Sharpe T."/>
            <person name="Sheridan J."/>
            <person name="Sherpa N."/>
            <person name="Shi J."/>
            <person name="Smirnov S."/>
            <person name="Smith C."/>
            <person name="Sougnez C."/>
            <person name="Spencer B."/>
            <person name="Stalker J."/>
            <person name="Stange-thomann N."/>
            <person name="Stavropoulos S."/>
            <person name="Stetson K."/>
            <person name="Stone C."/>
            <person name="Stone S."/>
            <person name="Stubbs M."/>
            <person name="Talamas J."/>
            <person name="Tchuinga P."/>
            <person name="Tenzing P."/>
            <person name="Tesfaye S."/>
            <person name="Theodore J."/>
            <person name="Thoulutsang Y."/>
            <person name="Topham K."/>
            <person name="Towey S."/>
            <person name="Tsamla T."/>
            <person name="Tsomo N."/>
            <person name="Vallee D."/>
            <person name="Vassiliev H."/>
            <person name="Venkataraman V."/>
            <person name="Vinson J."/>
            <person name="Vo A."/>
            <person name="Wade C."/>
            <person name="Wang S."/>
            <person name="Wangchuk T."/>
            <person name="Wangdi T."/>
            <person name="Whittaker C."/>
            <person name="Wilkinson J."/>
            <person name="Wu Y."/>
            <person name="Wyman D."/>
            <person name="Yadav S."/>
            <person name="Yang S."/>
            <person name="Yang X."/>
            <person name="Yeager S."/>
            <person name="Yee E."/>
            <person name="Young G."/>
            <person name="Zainoun J."/>
            <person name="Zembeck L."/>
            <person name="Zimmer A."/>
            <person name="Zody M."/>
            <person name="Lander E."/>
        </authorList>
    </citation>
    <scope>NUCLEOTIDE SEQUENCE [LARGE SCALE GENOMIC DNA]</scope>
</reference>
<dbReference type="Proteomes" id="UP000007875">
    <property type="component" value="Unassembled WGS sequence"/>
</dbReference>
<feature type="compositionally biased region" description="Polar residues" evidence="1">
    <location>
        <begin position="66"/>
        <end position="80"/>
    </location>
</feature>
<dbReference type="HOGENOM" id="CLU_1547020_0_0_1"/>
<evidence type="ECO:0000313" key="3">
    <source>
        <dbReference type="Proteomes" id="UP000007875"/>
    </source>
</evidence>
<evidence type="ECO:0000256" key="1">
    <source>
        <dbReference type="SAM" id="MobiDB-lite"/>
    </source>
</evidence>
<dbReference type="Ensembl" id="ENSCSAVT00000009369.1">
    <property type="protein sequence ID" value="ENSCSAVP00000009252.1"/>
    <property type="gene ID" value="ENSCSAVG00000005453.1"/>
</dbReference>
<sequence>MELKRQKQQLQVKLGIQPDHQHVALTKANSNSLIELDHQSAVEFDVRPSSYPDLKQLAKPTESEDNQLTNSATNDCTPATNDHESAPNVHNTTTNPATTNDNAATNDYNPTTNEYNPISNDNQFANPSTNDHGSSTNDNKQVEMDNNSSEVGNELTVVFTTEKRLKRTSGTFL</sequence>
<name>H2YV92_CIOSA</name>
<protein>
    <submittedName>
        <fullName evidence="2">Uncharacterized protein</fullName>
    </submittedName>
</protein>
<feature type="compositionally biased region" description="Polar residues" evidence="1">
    <location>
        <begin position="114"/>
        <end position="151"/>
    </location>
</feature>
<organism evidence="2 3">
    <name type="scientific">Ciona savignyi</name>
    <name type="common">Pacific transparent sea squirt</name>
    <dbReference type="NCBI Taxonomy" id="51511"/>
    <lineage>
        <taxon>Eukaryota</taxon>
        <taxon>Metazoa</taxon>
        <taxon>Chordata</taxon>
        <taxon>Tunicata</taxon>
        <taxon>Ascidiacea</taxon>
        <taxon>Phlebobranchia</taxon>
        <taxon>Cionidae</taxon>
        <taxon>Ciona</taxon>
    </lineage>
</organism>
<feature type="region of interest" description="Disordered" evidence="1">
    <location>
        <begin position="58"/>
        <end position="154"/>
    </location>
</feature>
<feature type="compositionally biased region" description="Low complexity" evidence="1">
    <location>
        <begin position="91"/>
        <end position="113"/>
    </location>
</feature>
<proteinExistence type="predicted"/>